<dbReference type="Gene3D" id="1.25.40.80">
    <property type="match status" value="1"/>
</dbReference>
<comment type="cofactor">
    <cofactor evidence="1">
        <name>(6R)-5,10-methylene-5,6,7,8-tetrahydrofolate</name>
        <dbReference type="ChEBI" id="CHEBI:15636"/>
    </cofactor>
</comment>
<dbReference type="EC" id="4.1.99.3" evidence="9"/>
<dbReference type="EMBL" id="AP018828">
    <property type="protein sequence ID" value="BBF82167.1"/>
    <property type="molecule type" value="Genomic_DNA"/>
</dbReference>
<dbReference type="AlphaFoldDB" id="A0A3G9G5U5"/>
<keyword evidence="3 5" id="KW-0274">FAD</keyword>
<sequence length="484" mass="54334">MTQTTILWFRSDLRLQDHEGVEAALNSGSPVVPVYIYDEQLAQRPLGAASKWWLDRSLRSLDQGLRARGSRLIVLKGPSLAQLKRLIGQVSATRLILSRTFEPKIDAFDAGLGKGLGIPVESFNTHLLSDPTQIRTGDGNPYKVFTPFYRALLAHGAAKGHARKPVATHWPAPAEWPEGMEIDALGLKPALTPSGRDWSEGFDLWTPGEDGAHQRLSAFLRSGLKGYAPDRDRPDLDITSRLSPHLRFGEISPHRVLHEAEAHAASHSALREDLEKFRAELAWRDFSYNILQLQPNLDRVNFKSAFDAMPWRDDTAGLRAWQRGETGYSLVDAGMRQLWRTGFMHNRVRMVCASFLSKHLLIDWRLGEQWFWDTLVDADPASNTASWQWVAGSGADAAPYFRIFNPLTQADKFDPKGAYRRRFVSGFTEKIAGAASTHHQKFERDLFDFAGVSASNSKGAPYMIVDHAMARQRALDAYAQMKED</sequence>
<dbReference type="Pfam" id="PF00875">
    <property type="entry name" value="DNA_photolyase"/>
    <property type="match status" value="1"/>
</dbReference>
<dbReference type="Gene3D" id="3.40.50.620">
    <property type="entry name" value="HUPs"/>
    <property type="match status" value="1"/>
</dbReference>
<feature type="binding site" evidence="5">
    <location>
        <position position="277"/>
    </location>
    <ligand>
        <name>FAD</name>
        <dbReference type="ChEBI" id="CHEBI:57692"/>
    </ligand>
</feature>
<dbReference type="GO" id="GO:0009416">
    <property type="term" value="P:response to light stimulus"/>
    <property type="evidence" value="ECO:0007669"/>
    <property type="project" value="TreeGrafter"/>
</dbReference>
<organism evidence="9 10">
    <name type="scientific">Asticcacaulis excentricus</name>
    <dbReference type="NCBI Taxonomy" id="78587"/>
    <lineage>
        <taxon>Bacteria</taxon>
        <taxon>Pseudomonadati</taxon>
        <taxon>Pseudomonadota</taxon>
        <taxon>Alphaproteobacteria</taxon>
        <taxon>Caulobacterales</taxon>
        <taxon>Caulobacteraceae</taxon>
        <taxon>Asticcacaulis</taxon>
    </lineage>
</organism>
<dbReference type="GO" id="GO:0003677">
    <property type="term" value="F:DNA binding"/>
    <property type="evidence" value="ECO:0007669"/>
    <property type="project" value="TreeGrafter"/>
</dbReference>
<feature type="domain" description="Photolyase/cryptochrome alpha/beta" evidence="8">
    <location>
        <begin position="3"/>
        <end position="128"/>
    </location>
</feature>
<evidence type="ECO:0000256" key="4">
    <source>
        <dbReference type="ARBA" id="ARBA00022991"/>
    </source>
</evidence>
<feature type="site" description="Electron transfer via tryptophanyl radical" evidence="6">
    <location>
        <position position="387"/>
    </location>
</feature>
<dbReference type="GO" id="GO:0006139">
    <property type="term" value="P:nucleobase-containing compound metabolic process"/>
    <property type="evidence" value="ECO:0007669"/>
    <property type="project" value="UniProtKB-ARBA"/>
</dbReference>
<keyword evidence="4 7" id="KW-0157">Chromophore</keyword>
<dbReference type="SUPFAM" id="SSF48173">
    <property type="entry name" value="Cryptochrome/photolyase FAD-binding domain"/>
    <property type="match status" value="1"/>
</dbReference>
<dbReference type="PANTHER" id="PTHR11455:SF9">
    <property type="entry name" value="CRYPTOCHROME CIRCADIAN CLOCK 5 ISOFORM X1"/>
    <property type="match status" value="1"/>
</dbReference>
<dbReference type="InterPro" id="IPR018394">
    <property type="entry name" value="DNA_photolyase_1_CS_C"/>
</dbReference>
<dbReference type="InterPro" id="IPR002081">
    <property type="entry name" value="Cryptochrome/DNA_photolyase_1"/>
</dbReference>
<dbReference type="InterPro" id="IPR005101">
    <property type="entry name" value="Cryptochr/Photolyase_FAD-bd"/>
</dbReference>
<evidence type="ECO:0000256" key="1">
    <source>
        <dbReference type="ARBA" id="ARBA00001932"/>
    </source>
</evidence>
<gene>
    <name evidence="9" type="ORF">EM6_2796</name>
</gene>
<accession>A0A3G9G5U5</accession>
<dbReference type="InterPro" id="IPR036134">
    <property type="entry name" value="Crypto/Photolyase_FAD-like_sf"/>
</dbReference>
<dbReference type="GO" id="GO:0006950">
    <property type="term" value="P:response to stress"/>
    <property type="evidence" value="ECO:0007669"/>
    <property type="project" value="UniProtKB-ARBA"/>
</dbReference>
<dbReference type="Gene3D" id="1.10.579.10">
    <property type="entry name" value="DNA Cyclobutane Dipyrimidine Photolyase, subunit A, domain 3"/>
    <property type="match status" value="1"/>
</dbReference>
<dbReference type="InterPro" id="IPR036155">
    <property type="entry name" value="Crypto/Photolyase_N_sf"/>
</dbReference>
<dbReference type="InterPro" id="IPR006050">
    <property type="entry name" value="DNA_photolyase_N"/>
</dbReference>
<reference evidence="10" key="2">
    <citation type="journal article" date="2017" name="Plant Physiol. Biochem.">
        <title>Differential oxidative and antioxidative response of duckweed Lemna minor toward plant growth promoting/inhibiting bacteria.</title>
        <authorList>
            <person name="Ishizawa H."/>
            <person name="Kuroda M."/>
            <person name="Morikawa M."/>
            <person name="Ike M."/>
        </authorList>
    </citation>
    <scope>NUCLEOTIDE SEQUENCE [LARGE SCALE GENOMIC DNA]</scope>
    <source>
        <strain evidence="10">M6</strain>
    </source>
</reference>
<dbReference type="PRINTS" id="PR00147">
    <property type="entry name" value="DNAPHOTLYASE"/>
</dbReference>
<evidence type="ECO:0000256" key="5">
    <source>
        <dbReference type="PIRSR" id="PIRSR602081-1"/>
    </source>
</evidence>
<dbReference type="GO" id="GO:0071949">
    <property type="term" value="F:FAD binding"/>
    <property type="evidence" value="ECO:0007669"/>
    <property type="project" value="TreeGrafter"/>
</dbReference>
<dbReference type="Pfam" id="PF03441">
    <property type="entry name" value="FAD_binding_7"/>
    <property type="match status" value="1"/>
</dbReference>
<proteinExistence type="inferred from homology"/>
<keyword evidence="2 5" id="KW-0285">Flavoprotein</keyword>
<dbReference type="OrthoDB" id="9772484at2"/>
<dbReference type="GO" id="GO:0003904">
    <property type="term" value="F:deoxyribodipyrimidine photo-lyase activity"/>
    <property type="evidence" value="ECO:0007669"/>
    <property type="project" value="UniProtKB-EC"/>
</dbReference>
<evidence type="ECO:0000256" key="6">
    <source>
        <dbReference type="PIRSR" id="PIRSR602081-2"/>
    </source>
</evidence>
<evidence type="ECO:0000256" key="2">
    <source>
        <dbReference type="ARBA" id="ARBA00022630"/>
    </source>
</evidence>
<feature type="site" description="Electron transfer via tryptophanyl radical" evidence="6">
    <location>
        <position position="311"/>
    </location>
</feature>
<feature type="binding site" evidence="5">
    <location>
        <begin position="239"/>
        <end position="243"/>
    </location>
    <ligand>
        <name>FAD</name>
        <dbReference type="ChEBI" id="CHEBI:57692"/>
    </ligand>
</feature>
<name>A0A3G9G5U5_9CAUL</name>
<evidence type="ECO:0000313" key="10">
    <source>
        <dbReference type="Proteomes" id="UP000278756"/>
    </source>
</evidence>
<reference evidence="10" key="1">
    <citation type="journal article" date="2017" name="Biotechnol. Biofuels">
        <title>Evaluation of environmental bacterial communities as a factor affecting the growth of duckweed Lemna minor.</title>
        <authorList>
            <person name="Ishizawa H."/>
            <person name="Kuroda M."/>
            <person name="Morikawa M."/>
            <person name="Ike M."/>
        </authorList>
    </citation>
    <scope>NUCLEOTIDE SEQUENCE [LARGE SCALE GENOMIC DNA]</scope>
    <source>
        <strain evidence="10">M6</strain>
    </source>
</reference>
<dbReference type="SUPFAM" id="SSF52425">
    <property type="entry name" value="Cryptochrome/photolyase, N-terminal domain"/>
    <property type="match status" value="1"/>
</dbReference>
<dbReference type="PANTHER" id="PTHR11455">
    <property type="entry name" value="CRYPTOCHROME"/>
    <property type="match status" value="1"/>
</dbReference>
<evidence type="ECO:0000259" key="8">
    <source>
        <dbReference type="PROSITE" id="PS51645"/>
    </source>
</evidence>
<keyword evidence="9" id="KW-0456">Lyase</keyword>
<dbReference type="PROSITE" id="PS00691">
    <property type="entry name" value="DNA_PHOTOLYASES_1_2"/>
    <property type="match status" value="1"/>
</dbReference>
<dbReference type="RefSeq" id="WP_126423774.1">
    <property type="nucleotide sequence ID" value="NZ_AP018828.1"/>
</dbReference>
<feature type="site" description="Electron transfer via tryptophanyl radical" evidence="6">
    <location>
        <position position="364"/>
    </location>
</feature>
<evidence type="ECO:0000256" key="3">
    <source>
        <dbReference type="ARBA" id="ARBA00022827"/>
    </source>
</evidence>
<evidence type="ECO:0000256" key="7">
    <source>
        <dbReference type="RuleBase" id="RU004182"/>
    </source>
</evidence>
<comment type="similarity">
    <text evidence="7">Belongs to the DNA photolyase family.</text>
</comment>
<evidence type="ECO:0000313" key="9">
    <source>
        <dbReference type="EMBL" id="BBF82167.1"/>
    </source>
</evidence>
<feature type="binding site" evidence="5">
    <location>
        <begin position="377"/>
        <end position="379"/>
    </location>
    <ligand>
        <name>FAD</name>
        <dbReference type="ChEBI" id="CHEBI:57692"/>
    </ligand>
</feature>
<dbReference type="PROSITE" id="PS51645">
    <property type="entry name" value="PHR_CRY_ALPHA_BETA"/>
    <property type="match status" value="1"/>
</dbReference>
<comment type="cofactor">
    <cofactor evidence="5">
        <name>FAD</name>
        <dbReference type="ChEBI" id="CHEBI:57692"/>
    </cofactor>
    <text evidence="5">Binds 1 FAD per subunit.</text>
</comment>
<protein>
    <submittedName>
        <fullName evidence="9">Deoxyribodipyrimidine photolyase</fullName>
        <ecNumber evidence="9">4.1.99.3</ecNumber>
    </submittedName>
</protein>
<dbReference type="Proteomes" id="UP000278756">
    <property type="component" value="Chromosome 2"/>
</dbReference>
<dbReference type="InterPro" id="IPR014729">
    <property type="entry name" value="Rossmann-like_a/b/a_fold"/>
</dbReference>
<feature type="binding site" evidence="5">
    <location>
        <position position="227"/>
    </location>
    <ligand>
        <name>FAD</name>
        <dbReference type="ChEBI" id="CHEBI:57692"/>
    </ligand>
</feature>